<sequence length="291" mass="33192">MDACASLKYRLMGSGAPLRSWGPGYIMLQIKPVVQRLQLCSCPIHLLVQRNKLPTRLVLDLSDERDKERVFILKYRSWKGCGSDCKDDCGSDCDRDCLSNYKSECGSGDSVGKAQLKKQRFDADLISVDGLCAFPRYGPGFHFNSATHGTKERYIHFNELALKLARDSCEYYSCTKGVDHQLVFQRLIKAIVFPLQRFYITLVATHMGNQKIVRAEVTHAWFYMRENGVEFIIHEPQPFDQGNKARLPLFASSMLSISLLILFCYVEDLMLFEIGTPESSSMHKFAVFVWT</sequence>
<comment type="caution">
    <text evidence="1">The sequence shown here is derived from an EMBL/GenBank/DDBJ whole genome shotgun (WGS) entry which is preliminary data.</text>
</comment>
<evidence type="ECO:0000313" key="1">
    <source>
        <dbReference type="EMBL" id="KAJ4832991.1"/>
    </source>
</evidence>
<gene>
    <name evidence="1" type="ORF">Tsubulata_021067</name>
</gene>
<keyword evidence="2" id="KW-1185">Reference proteome</keyword>
<protein>
    <submittedName>
        <fullName evidence="1">Uncharacterized protein</fullName>
    </submittedName>
</protein>
<name>A0A9Q0FK88_9ROSI</name>
<evidence type="ECO:0000313" key="2">
    <source>
        <dbReference type="Proteomes" id="UP001141552"/>
    </source>
</evidence>
<dbReference type="EMBL" id="JAKUCV010005030">
    <property type="protein sequence ID" value="KAJ4832991.1"/>
    <property type="molecule type" value="Genomic_DNA"/>
</dbReference>
<reference evidence="1" key="2">
    <citation type="journal article" date="2023" name="Plants (Basel)">
        <title>Annotation of the Turnera subulata (Passifloraceae) Draft Genome Reveals the S-Locus Evolved after the Divergence of Turneroideae from Passifloroideae in a Stepwise Manner.</title>
        <authorList>
            <person name="Henning P.M."/>
            <person name="Roalson E.H."/>
            <person name="Mir W."/>
            <person name="McCubbin A.G."/>
            <person name="Shore J.S."/>
        </authorList>
    </citation>
    <scope>NUCLEOTIDE SEQUENCE</scope>
    <source>
        <strain evidence="1">F60SS</strain>
    </source>
</reference>
<accession>A0A9Q0FK88</accession>
<organism evidence="1 2">
    <name type="scientific">Turnera subulata</name>
    <dbReference type="NCBI Taxonomy" id="218843"/>
    <lineage>
        <taxon>Eukaryota</taxon>
        <taxon>Viridiplantae</taxon>
        <taxon>Streptophyta</taxon>
        <taxon>Embryophyta</taxon>
        <taxon>Tracheophyta</taxon>
        <taxon>Spermatophyta</taxon>
        <taxon>Magnoliopsida</taxon>
        <taxon>eudicotyledons</taxon>
        <taxon>Gunneridae</taxon>
        <taxon>Pentapetalae</taxon>
        <taxon>rosids</taxon>
        <taxon>fabids</taxon>
        <taxon>Malpighiales</taxon>
        <taxon>Passifloraceae</taxon>
        <taxon>Turnera</taxon>
    </lineage>
</organism>
<reference evidence="1" key="1">
    <citation type="submission" date="2022-02" db="EMBL/GenBank/DDBJ databases">
        <authorList>
            <person name="Henning P.M."/>
            <person name="McCubbin A.G."/>
            <person name="Shore J.S."/>
        </authorList>
    </citation>
    <scope>NUCLEOTIDE SEQUENCE</scope>
    <source>
        <strain evidence="1">F60SS</strain>
        <tissue evidence="1">Leaves</tissue>
    </source>
</reference>
<dbReference type="Proteomes" id="UP001141552">
    <property type="component" value="Unassembled WGS sequence"/>
</dbReference>
<dbReference type="AlphaFoldDB" id="A0A9Q0FK88"/>
<proteinExistence type="predicted"/>